<dbReference type="EMBL" id="MHKD01000011">
    <property type="protein sequence ID" value="OGY84762.1"/>
    <property type="molecule type" value="Genomic_DNA"/>
</dbReference>
<evidence type="ECO:0000256" key="1">
    <source>
        <dbReference type="SAM" id="Phobius"/>
    </source>
</evidence>
<feature type="transmembrane region" description="Helical" evidence="1">
    <location>
        <begin position="56"/>
        <end position="77"/>
    </location>
</feature>
<dbReference type="AlphaFoldDB" id="A0A1G2B6I3"/>
<evidence type="ECO:0000259" key="2">
    <source>
        <dbReference type="Pfam" id="PF16927"/>
    </source>
</evidence>
<feature type="transmembrane region" description="Helical" evidence="1">
    <location>
        <begin position="195"/>
        <end position="216"/>
    </location>
</feature>
<feature type="transmembrane region" description="Helical" evidence="1">
    <location>
        <begin position="228"/>
        <end position="249"/>
    </location>
</feature>
<proteinExistence type="predicted"/>
<dbReference type="Proteomes" id="UP000176952">
    <property type="component" value="Unassembled WGS sequence"/>
</dbReference>
<keyword evidence="1" id="KW-0812">Transmembrane</keyword>
<keyword evidence="1" id="KW-0472">Membrane</keyword>
<feature type="transmembrane region" description="Helical" evidence="1">
    <location>
        <begin position="32"/>
        <end position="50"/>
    </location>
</feature>
<sequence>MIPLIIYIFAFFFSLALGIFVLRAGRKIEHKLFGLLSLIIMLWILFNILMGVLRSITFTELTYSAAALMTPVALIWFEYFTKQHCNKKYLAVLIFLGTIFFIVPLIDKLIIYDVHNYALDYYTDGKSGVLLPFYTAYQAALFILLVFRIIQELKKSTTKNKLQLKIILFGVVGFAIFPLVFSLLLPLVIGYNHLVMLQIPASLIFLSSFAYAILRHRLFDLQLIIRRGVIYGASLFITLSIFIYGFLFLKSVLSPYIAVQEWQVLLLLILAVTLFFDTLKNLIRKVINRFWPAYDIDIIELLSKIEAETQTTGTLNQKIPAILENIARTLQLESAALFIRLVPRSDEQLFFYPKKIYITRSFYEEIWTFFETKKQGLLARNYYKNYHKQQDFSAKLKKHNISLVLPLEQEGIYSGLLLVGNRKTGEAWGPDELRNIDGLRKKMEGTLRWLVTHDITMRNLSDQYSHSNQSAR</sequence>
<organism evidence="3 4">
    <name type="scientific">Candidatus Kerfeldbacteria bacterium RIFCSPHIGHO2_12_FULL_48_17</name>
    <dbReference type="NCBI Taxonomy" id="1798542"/>
    <lineage>
        <taxon>Bacteria</taxon>
        <taxon>Candidatus Kerfeldiibacteriota</taxon>
    </lineage>
</organism>
<protein>
    <recommendedName>
        <fullName evidence="2">Histidine kinase N-terminal 7TM region domain-containing protein</fullName>
    </recommendedName>
</protein>
<comment type="caution">
    <text evidence="3">The sequence shown here is derived from an EMBL/GenBank/DDBJ whole genome shotgun (WGS) entry which is preliminary data.</text>
</comment>
<keyword evidence="1" id="KW-1133">Transmembrane helix</keyword>
<feature type="transmembrane region" description="Helical" evidence="1">
    <location>
        <begin position="162"/>
        <end position="189"/>
    </location>
</feature>
<accession>A0A1G2B6I3</accession>
<feature type="transmembrane region" description="Helical" evidence="1">
    <location>
        <begin position="89"/>
        <end position="111"/>
    </location>
</feature>
<feature type="transmembrane region" description="Helical" evidence="1">
    <location>
        <begin position="261"/>
        <end position="279"/>
    </location>
</feature>
<feature type="domain" description="Histidine kinase N-terminal 7TM region" evidence="2">
    <location>
        <begin position="7"/>
        <end position="221"/>
    </location>
</feature>
<dbReference type="InterPro" id="IPR031621">
    <property type="entry name" value="HisKA_7TM"/>
</dbReference>
<name>A0A1G2B6I3_9BACT</name>
<feature type="transmembrane region" description="Helical" evidence="1">
    <location>
        <begin position="131"/>
        <end position="150"/>
    </location>
</feature>
<gene>
    <name evidence="3" type="ORF">A3F54_03160</name>
</gene>
<evidence type="ECO:0000313" key="3">
    <source>
        <dbReference type="EMBL" id="OGY84762.1"/>
    </source>
</evidence>
<dbReference type="STRING" id="1798542.A3F54_03160"/>
<feature type="transmembrane region" description="Helical" evidence="1">
    <location>
        <begin position="6"/>
        <end position="25"/>
    </location>
</feature>
<dbReference type="Pfam" id="PF16927">
    <property type="entry name" value="HisKA_7TM"/>
    <property type="match status" value="1"/>
</dbReference>
<reference evidence="3 4" key="1">
    <citation type="journal article" date="2016" name="Nat. Commun.">
        <title>Thousands of microbial genomes shed light on interconnected biogeochemical processes in an aquifer system.</title>
        <authorList>
            <person name="Anantharaman K."/>
            <person name="Brown C.T."/>
            <person name="Hug L.A."/>
            <person name="Sharon I."/>
            <person name="Castelle C.J."/>
            <person name="Probst A.J."/>
            <person name="Thomas B.C."/>
            <person name="Singh A."/>
            <person name="Wilkins M.J."/>
            <person name="Karaoz U."/>
            <person name="Brodie E.L."/>
            <person name="Williams K.H."/>
            <person name="Hubbard S.S."/>
            <person name="Banfield J.F."/>
        </authorList>
    </citation>
    <scope>NUCLEOTIDE SEQUENCE [LARGE SCALE GENOMIC DNA]</scope>
</reference>
<evidence type="ECO:0000313" key="4">
    <source>
        <dbReference type="Proteomes" id="UP000176952"/>
    </source>
</evidence>